<dbReference type="Proteomes" id="UP000006251">
    <property type="component" value="Unassembled WGS sequence"/>
</dbReference>
<evidence type="ECO:0000313" key="2">
    <source>
        <dbReference type="Proteomes" id="UP000006251"/>
    </source>
</evidence>
<accession>K6ZMJ8</accession>
<comment type="caution">
    <text evidence="1">The sequence shown here is derived from an EMBL/GenBank/DDBJ whole genome shotgun (WGS) entry which is preliminary data.</text>
</comment>
<reference evidence="2" key="1">
    <citation type="journal article" date="2014" name="Environ. Microbiol.">
        <title>Comparative genomics of the marine bacterial genus Glaciecola reveals the high degree of genomic diversity and genomic characteristic for cold adaptation.</title>
        <authorList>
            <person name="Qin Q.L."/>
            <person name="Xie B.B."/>
            <person name="Yu Y."/>
            <person name="Shu Y.L."/>
            <person name="Rong J.C."/>
            <person name="Zhang Y.J."/>
            <person name="Zhao D.L."/>
            <person name="Chen X.L."/>
            <person name="Zhang X.Y."/>
            <person name="Chen B."/>
            <person name="Zhou B.C."/>
            <person name="Zhang Y.Z."/>
        </authorList>
    </citation>
    <scope>NUCLEOTIDE SEQUENCE [LARGE SCALE GENOMIC DNA]</scope>
    <source>
        <strain evidence="2">ACAM 615</strain>
    </source>
</reference>
<gene>
    <name evidence="1" type="ORF">GPAL_3257</name>
</gene>
<name>K6ZMJ8_9ALTE</name>
<dbReference type="EMBL" id="BAEQ01000052">
    <property type="protein sequence ID" value="GAC30108.1"/>
    <property type="molecule type" value="Genomic_DNA"/>
</dbReference>
<sequence>MGLNDVFLLNTDISANTRILEVAVFQNKTSGEPVSCAFYNTVLLIAFKHKS</sequence>
<dbReference type="AlphaFoldDB" id="K6ZMJ8"/>
<organism evidence="1 2">
    <name type="scientific">Brumicola pallidula DSM 14239 = ACAM 615</name>
    <dbReference type="NCBI Taxonomy" id="1121922"/>
    <lineage>
        <taxon>Bacteria</taxon>
        <taxon>Pseudomonadati</taxon>
        <taxon>Pseudomonadota</taxon>
        <taxon>Gammaproteobacteria</taxon>
        <taxon>Alteromonadales</taxon>
        <taxon>Alteromonadaceae</taxon>
        <taxon>Brumicola</taxon>
    </lineage>
</organism>
<proteinExistence type="predicted"/>
<protein>
    <submittedName>
        <fullName evidence="1">Uncharacterized protein</fullName>
    </submittedName>
</protein>
<evidence type="ECO:0000313" key="1">
    <source>
        <dbReference type="EMBL" id="GAC30108.1"/>
    </source>
</evidence>
<keyword evidence="2" id="KW-1185">Reference proteome</keyword>